<dbReference type="GO" id="GO:0000028">
    <property type="term" value="P:ribosomal small subunit assembly"/>
    <property type="evidence" value="ECO:0007669"/>
    <property type="project" value="TreeGrafter"/>
</dbReference>
<comment type="caution">
    <text evidence="2">The sequence shown here is derived from an EMBL/GenBank/DDBJ whole genome shotgun (WGS) entry which is preliminary data.</text>
</comment>
<feature type="domain" description="G" evidence="1">
    <location>
        <begin position="19"/>
        <end position="46"/>
    </location>
</feature>
<evidence type="ECO:0000313" key="2">
    <source>
        <dbReference type="EMBL" id="RWX43631.1"/>
    </source>
</evidence>
<evidence type="ECO:0000259" key="1">
    <source>
        <dbReference type="Pfam" id="PF01926"/>
    </source>
</evidence>
<dbReference type="PANTHER" id="PTHR42698">
    <property type="entry name" value="GTPASE ERA"/>
    <property type="match status" value="1"/>
</dbReference>
<dbReference type="EMBL" id="MTKQ01000371">
    <property type="protein sequence ID" value="RWX43631.1"/>
    <property type="molecule type" value="Genomic_DNA"/>
</dbReference>
<evidence type="ECO:0000313" key="3">
    <source>
        <dbReference type="Proteomes" id="UP000286862"/>
    </source>
</evidence>
<dbReference type="Proteomes" id="UP000286862">
    <property type="component" value="Unassembled WGS sequence"/>
</dbReference>
<feature type="non-terminal residue" evidence="2">
    <location>
        <position position="47"/>
    </location>
</feature>
<proteinExistence type="predicted"/>
<dbReference type="Pfam" id="PF01926">
    <property type="entry name" value="MMR_HSR1"/>
    <property type="match status" value="1"/>
</dbReference>
<dbReference type="PANTHER" id="PTHR42698:SF1">
    <property type="entry name" value="GTPASE ERA, MITOCHONDRIAL"/>
    <property type="match status" value="1"/>
</dbReference>
<dbReference type="InterPro" id="IPR005662">
    <property type="entry name" value="GTPase_Era-like"/>
</dbReference>
<dbReference type="Gene3D" id="3.40.50.300">
    <property type="entry name" value="P-loop containing nucleotide triphosphate hydrolases"/>
    <property type="match status" value="1"/>
</dbReference>
<accession>A0A444IRX0</accession>
<dbReference type="GO" id="GO:0005525">
    <property type="term" value="F:GTP binding"/>
    <property type="evidence" value="ECO:0007669"/>
    <property type="project" value="InterPro"/>
</dbReference>
<dbReference type="GO" id="GO:0019843">
    <property type="term" value="F:rRNA binding"/>
    <property type="evidence" value="ECO:0007669"/>
    <property type="project" value="TreeGrafter"/>
</dbReference>
<dbReference type="InterPro" id="IPR006073">
    <property type="entry name" value="GTP-bd"/>
</dbReference>
<dbReference type="AlphaFoldDB" id="A0A444IRX0"/>
<dbReference type="SUPFAM" id="SSF52540">
    <property type="entry name" value="P-loop containing nucleoside triphosphate hydrolases"/>
    <property type="match status" value="1"/>
</dbReference>
<organism evidence="2 3">
    <name type="scientific">Candidatus Electrothrix marina</name>
    <dbReference type="NCBI Taxonomy" id="1859130"/>
    <lineage>
        <taxon>Bacteria</taxon>
        <taxon>Pseudomonadati</taxon>
        <taxon>Thermodesulfobacteriota</taxon>
        <taxon>Desulfobulbia</taxon>
        <taxon>Desulfobulbales</taxon>
        <taxon>Desulfobulbaceae</taxon>
        <taxon>Candidatus Electrothrix</taxon>
    </lineage>
</organism>
<name>A0A444IRX0_9BACT</name>
<gene>
    <name evidence="2" type="ORF">VT99_13712</name>
</gene>
<reference evidence="2 3" key="1">
    <citation type="submission" date="2017-01" db="EMBL/GenBank/DDBJ databases">
        <title>The cable genome- insights into the physiology and evolution of filamentous bacteria capable of sulfide oxidation via long distance electron transfer.</title>
        <authorList>
            <person name="Schreiber L."/>
            <person name="Bjerg J.T."/>
            <person name="Boggild A."/>
            <person name="Van De Vossenberg J."/>
            <person name="Meysman F."/>
            <person name="Nielsen L.P."/>
            <person name="Schramm A."/>
            <person name="Kjeldsen K.U."/>
        </authorList>
    </citation>
    <scope>NUCLEOTIDE SEQUENCE [LARGE SCALE GENOMIC DNA]</scope>
    <source>
        <strain evidence="2">A2</strain>
    </source>
</reference>
<protein>
    <submittedName>
        <fullName evidence="2">50S ribosome-binding GTPase</fullName>
    </submittedName>
</protein>
<sequence length="47" mass="5073">MNTSPMEQPTPKEHRSGVVAVIGPPNAGKSTLLNRYLEQKIAIVTPT</sequence>
<dbReference type="InterPro" id="IPR027417">
    <property type="entry name" value="P-loop_NTPase"/>
</dbReference>
<dbReference type="GO" id="GO:0043024">
    <property type="term" value="F:ribosomal small subunit binding"/>
    <property type="evidence" value="ECO:0007669"/>
    <property type="project" value="TreeGrafter"/>
</dbReference>